<evidence type="ECO:0000256" key="1">
    <source>
        <dbReference type="SAM" id="Phobius"/>
    </source>
</evidence>
<keyword evidence="1" id="KW-1133">Transmembrane helix</keyword>
<gene>
    <name evidence="2" type="ORF">LCGC14_0233360</name>
</gene>
<accession>A0A0F9XDW9</accession>
<sequence>MLLSIVPLLVVLAALLWFGQYQMQRDVAAQADAVGAELSRQVAASVADPLAANDSLSLNILLAQWNQNPLIAHTSLYTADNRIVAEAGERPSRDDLAPGQGRFIASVHFQDVLAGQLQMSLAAEPFSAPGQRMIQRMLVALLVLVLVALVVAWRLADGMRRTLAELGDWHGDSGAPAPGMIRKDEIGNLARRLAERRIVDMPPPLLEERFDEAEEAEMVPEEAALEKTINSSDLDAGDLEEAEQAEQESAELVASVPVQDDIEMLDETDQQSPQQTVATEPDTVISAPAEELPVQTSAVLAVRLGNQEALRRLPRPRLMVLLERYREHIQRASQIYNGHLHTLHDGTSLIIFAQDTDDEELTHALTCGELLRVLGHDLQIEIADTGIALHLQLAVCHATSVDVLDPELFAQQPECAQMLEQVQYSRNLLLLDASLATAERIKTRAVVRRLASQPGIYCIERLVEPYQALLERQLNALYTHRRL</sequence>
<keyword evidence="1" id="KW-0472">Membrane</keyword>
<feature type="transmembrane region" description="Helical" evidence="1">
    <location>
        <begin position="137"/>
        <end position="156"/>
    </location>
</feature>
<evidence type="ECO:0000313" key="2">
    <source>
        <dbReference type="EMBL" id="KKN89958.1"/>
    </source>
</evidence>
<comment type="caution">
    <text evidence="2">The sequence shown here is derived from an EMBL/GenBank/DDBJ whole genome shotgun (WGS) entry which is preliminary data.</text>
</comment>
<name>A0A0F9XDW9_9ZZZZ</name>
<organism evidence="2">
    <name type="scientific">marine sediment metagenome</name>
    <dbReference type="NCBI Taxonomy" id="412755"/>
    <lineage>
        <taxon>unclassified sequences</taxon>
        <taxon>metagenomes</taxon>
        <taxon>ecological metagenomes</taxon>
    </lineage>
</organism>
<keyword evidence="1" id="KW-0812">Transmembrane</keyword>
<proteinExistence type="predicted"/>
<dbReference type="AlphaFoldDB" id="A0A0F9XDW9"/>
<dbReference type="EMBL" id="LAZR01000114">
    <property type="protein sequence ID" value="KKN89958.1"/>
    <property type="molecule type" value="Genomic_DNA"/>
</dbReference>
<protein>
    <recommendedName>
        <fullName evidence="3">Guanylate cyclase domain-containing protein</fullName>
    </recommendedName>
</protein>
<reference evidence="2" key="1">
    <citation type="journal article" date="2015" name="Nature">
        <title>Complex archaea that bridge the gap between prokaryotes and eukaryotes.</title>
        <authorList>
            <person name="Spang A."/>
            <person name="Saw J.H."/>
            <person name="Jorgensen S.L."/>
            <person name="Zaremba-Niedzwiedzka K."/>
            <person name="Martijn J."/>
            <person name="Lind A.E."/>
            <person name="van Eijk R."/>
            <person name="Schleper C."/>
            <person name="Guy L."/>
            <person name="Ettema T.J."/>
        </authorList>
    </citation>
    <scope>NUCLEOTIDE SEQUENCE</scope>
</reference>
<evidence type="ECO:0008006" key="3">
    <source>
        <dbReference type="Google" id="ProtNLM"/>
    </source>
</evidence>